<dbReference type="SUPFAM" id="SSF52540">
    <property type="entry name" value="P-loop containing nucleoside triphosphate hydrolases"/>
    <property type="match status" value="1"/>
</dbReference>
<dbReference type="PANTHER" id="PTHR42794:SF1">
    <property type="entry name" value="HEMIN IMPORT ATP-BINDING PROTEIN HMUV"/>
    <property type="match status" value="1"/>
</dbReference>
<proteinExistence type="predicted"/>
<dbReference type="InterPro" id="IPR017871">
    <property type="entry name" value="ABC_transporter-like_CS"/>
</dbReference>
<keyword evidence="2" id="KW-0547">Nucleotide-binding</keyword>
<dbReference type="InterPro" id="IPR027417">
    <property type="entry name" value="P-loop_NTPase"/>
</dbReference>
<dbReference type="Proteomes" id="UP001312865">
    <property type="component" value="Unassembled WGS sequence"/>
</dbReference>
<gene>
    <name evidence="7" type="ORF">WAK64_15685</name>
</gene>
<keyword evidence="4" id="KW-1278">Translocase</keyword>
<dbReference type="SMART" id="SM00382">
    <property type="entry name" value="AAA"/>
    <property type="match status" value="1"/>
</dbReference>
<dbReference type="InterPro" id="IPR002808">
    <property type="entry name" value="AdoCbi_amidolase"/>
</dbReference>
<dbReference type="CDD" id="cd03214">
    <property type="entry name" value="ABC_Iron-Siderophores_B12_Hemin"/>
    <property type="match status" value="1"/>
</dbReference>
<evidence type="ECO:0000256" key="2">
    <source>
        <dbReference type="ARBA" id="ARBA00022741"/>
    </source>
</evidence>
<dbReference type="Pfam" id="PF01955">
    <property type="entry name" value="CbiZ"/>
    <property type="match status" value="1"/>
</dbReference>
<dbReference type="InterPro" id="IPR003593">
    <property type="entry name" value="AAA+_ATPase"/>
</dbReference>
<evidence type="ECO:0000256" key="4">
    <source>
        <dbReference type="ARBA" id="ARBA00022967"/>
    </source>
</evidence>
<evidence type="ECO:0000256" key="5">
    <source>
        <dbReference type="SAM" id="MobiDB-lite"/>
    </source>
</evidence>
<dbReference type="PROSITE" id="PS00211">
    <property type="entry name" value="ABC_TRANSPORTER_1"/>
    <property type="match status" value="1"/>
</dbReference>
<dbReference type="Pfam" id="PF00005">
    <property type="entry name" value="ABC_tran"/>
    <property type="match status" value="1"/>
</dbReference>
<evidence type="ECO:0000313" key="8">
    <source>
        <dbReference type="Proteomes" id="UP001312865"/>
    </source>
</evidence>
<dbReference type="RefSeq" id="WP_336587938.1">
    <property type="nucleotide sequence ID" value="NZ_JBBAXC010000013.1"/>
</dbReference>
<evidence type="ECO:0000256" key="3">
    <source>
        <dbReference type="ARBA" id="ARBA00022840"/>
    </source>
</evidence>
<evidence type="ECO:0000313" key="7">
    <source>
        <dbReference type="EMBL" id="MEI5908489.1"/>
    </source>
</evidence>
<feature type="compositionally biased region" description="Basic and acidic residues" evidence="5">
    <location>
        <begin position="449"/>
        <end position="462"/>
    </location>
</feature>
<keyword evidence="8" id="KW-1185">Reference proteome</keyword>
<dbReference type="InterPro" id="IPR003439">
    <property type="entry name" value="ABC_transporter-like_ATP-bd"/>
</dbReference>
<dbReference type="Gene3D" id="3.40.50.300">
    <property type="entry name" value="P-loop containing nucleotide triphosphate hydrolases"/>
    <property type="match status" value="1"/>
</dbReference>
<evidence type="ECO:0000256" key="1">
    <source>
        <dbReference type="ARBA" id="ARBA00022448"/>
    </source>
</evidence>
<dbReference type="EMBL" id="JBBAXC010000013">
    <property type="protein sequence ID" value="MEI5908489.1"/>
    <property type="molecule type" value="Genomic_DNA"/>
</dbReference>
<dbReference type="GO" id="GO:0005524">
    <property type="term" value="F:ATP binding"/>
    <property type="evidence" value="ECO:0007669"/>
    <property type="project" value="UniProtKB-KW"/>
</dbReference>
<feature type="domain" description="ABC transporter" evidence="6">
    <location>
        <begin position="2"/>
        <end position="239"/>
    </location>
</feature>
<name>A0ABU8HH47_9BACI</name>
<protein>
    <submittedName>
        <fullName evidence="7">ATP-binding cassette domain-containing protein</fullName>
    </submittedName>
</protein>
<evidence type="ECO:0000259" key="6">
    <source>
        <dbReference type="PROSITE" id="PS50893"/>
    </source>
</evidence>
<feature type="region of interest" description="Disordered" evidence="5">
    <location>
        <begin position="429"/>
        <end position="462"/>
    </location>
</feature>
<reference evidence="7 8" key="1">
    <citation type="journal article" date="2018" name="J. Microbiol.">
        <title>Bacillus spongiae sp. nov., isolated from sponge of Jeju Island.</title>
        <authorList>
            <person name="Lee G.E."/>
            <person name="Im W.T."/>
            <person name="Park J.S."/>
        </authorList>
    </citation>
    <scope>NUCLEOTIDE SEQUENCE [LARGE SCALE GENOMIC DNA]</scope>
    <source>
        <strain evidence="7 8">135PIL107-10</strain>
    </source>
</reference>
<keyword evidence="3 7" id="KW-0067">ATP-binding</keyword>
<keyword evidence="1" id="KW-0813">Transport</keyword>
<sequence>MIEVRSLTGGYGNKEIIRNVTFSVKQGEMYGILGPNGSGKTTLLKMMTGLLPYQRGSISIAGKELSQYSAKELAQTTAVLPQMSMQSFSYSVKEIVSLGRYSHQQGMFKSWSPNDEEIVQEVMELTGIKNYENVFIEQLSGGERQRVFLAQALAQQPKLLLLDEPTNHLDLAFQKSMLDTLKTWTIERGLTVLSIFHDLNLASLYCDTLLLLADGSVQKVEQPSKVLSERNITTVYQTKVQKIMHPHVAKPQIVLLPNVAEASSQPHFSLDLVERNDEKVVIQTSKPVKVMSTAIEGEAVGWFTAFFLSLKNDRVQSSEMLTRLIQKEGLIVEDTIAMMTPRSCHHISSSFYDEGKISFMMVVSLTKGIEKGSISVDHIMIFFNGYLSEATFLQAFMAVTEAKAAINCGKEESQSSNYSSPSITVAATQMGERLRDAGPHSPIGKRIKSSIDESIKEAKENK</sequence>
<comment type="caution">
    <text evidence="7">The sequence shown here is derived from an EMBL/GenBank/DDBJ whole genome shotgun (WGS) entry which is preliminary data.</text>
</comment>
<organism evidence="7 8">
    <name type="scientific">Bacillus spongiae</name>
    <dbReference type="NCBI Taxonomy" id="2683610"/>
    <lineage>
        <taxon>Bacteria</taxon>
        <taxon>Bacillati</taxon>
        <taxon>Bacillota</taxon>
        <taxon>Bacilli</taxon>
        <taxon>Bacillales</taxon>
        <taxon>Bacillaceae</taxon>
        <taxon>Bacillus</taxon>
    </lineage>
</organism>
<dbReference type="PROSITE" id="PS50893">
    <property type="entry name" value="ABC_TRANSPORTER_2"/>
    <property type="match status" value="1"/>
</dbReference>
<accession>A0ABU8HH47</accession>
<dbReference type="PANTHER" id="PTHR42794">
    <property type="entry name" value="HEMIN IMPORT ATP-BINDING PROTEIN HMUV"/>
    <property type="match status" value="1"/>
</dbReference>